<dbReference type="PROSITE" id="PS50011">
    <property type="entry name" value="PROTEIN_KINASE_DOM"/>
    <property type="match status" value="1"/>
</dbReference>
<feature type="domain" description="Protein kinase" evidence="9">
    <location>
        <begin position="11"/>
        <end position="264"/>
    </location>
</feature>
<proteinExistence type="predicted"/>
<gene>
    <name evidence="10" type="ORF">SAMN05660976_03854</name>
</gene>
<dbReference type="PANTHER" id="PTHR43289:SF6">
    <property type="entry name" value="SERINE_THREONINE-PROTEIN KINASE NEKL-3"/>
    <property type="match status" value="1"/>
</dbReference>
<reference evidence="10 11" key="1">
    <citation type="submission" date="2016-10" db="EMBL/GenBank/DDBJ databases">
        <authorList>
            <person name="de Groot N.N."/>
        </authorList>
    </citation>
    <scope>NUCLEOTIDE SEQUENCE [LARGE SCALE GENOMIC DNA]</scope>
    <source>
        <strain evidence="10 11">DSM 43357</strain>
    </source>
</reference>
<dbReference type="RefSeq" id="WP_177227425.1">
    <property type="nucleotide sequence ID" value="NZ_FOBF01000008.1"/>
</dbReference>
<evidence type="ECO:0000256" key="8">
    <source>
        <dbReference type="SAM" id="MobiDB-lite"/>
    </source>
</evidence>
<dbReference type="Gene3D" id="3.30.200.20">
    <property type="entry name" value="Phosphorylase Kinase, domain 1"/>
    <property type="match status" value="1"/>
</dbReference>
<dbReference type="AlphaFoldDB" id="A0A1H7UKC0"/>
<dbReference type="Proteomes" id="UP000198953">
    <property type="component" value="Unassembled WGS sequence"/>
</dbReference>
<dbReference type="STRING" id="46177.SAMN05660976_03854"/>
<evidence type="ECO:0000256" key="1">
    <source>
        <dbReference type="ARBA" id="ARBA00012513"/>
    </source>
</evidence>
<evidence type="ECO:0000256" key="5">
    <source>
        <dbReference type="ARBA" id="ARBA00022777"/>
    </source>
</evidence>
<feature type="binding site" evidence="7">
    <location>
        <position position="40"/>
    </location>
    <ligand>
        <name>ATP</name>
        <dbReference type="ChEBI" id="CHEBI:30616"/>
    </ligand>
</feature>
<evidence type="ECO:0000256" key="2">
    <source>
        <dbReference type="ARBA" id="ARBA00022527"/>
    </source>
</evidence>
<keyword evidence="6 7" id="KW-0067">ATP-binding</keyword>
<evidence type="ECO:0000313" key="10">
    <source>
        <dbReference type="EMBL" id="SEL97490.1"/>
    </source>
</evidence>
<dbReference type="Gene3D" id="1.10.510.10">
    <property type="entry name" value="Transferase(Phosphotransferase) domain 1"/>
    <property type="match status" value="1"/>
</dbReference>
<feature type="region of interest" description="Disordered" evidence="8">
    <location>
        <begin position="566"/>
        <end position="587"/>
    </location>
</feature>
<evidence type="ECO:0000313" key="11">
    <source>
        <dbReference type="Proteomes" id="UP000198953"/>
    </source>
</evidence>
<keyword evidence="11" id="KW-1185">Reference proteome</keyword>
<name>A0A1H7UKC0_9ACTN</name>
<keyword evidence="4 7" id="KW-0547">Nucleotide-binding</keyword>
<dbReference type="InterPro" id="IPR017441">
    <property type="entry name" value="Protein_kinase_ATP_BS"/>
</dbReference>
<dbReference type="SUPFAM" id="SSF56112">
    <property type="entry name" value="Protein kinase-like (PK-like)"/>
    <property type="match status" value="1"/>
</dbReference>
<dbReference type="PROSITE" id="PS00107">
    <property type="entry name" value="PROTEIN_KINASE_ATP"/>
    <property type="match status" value="1"/>
</dbReference>
<dbReference type="EMBL" id="FOBF01000008">
    <property type="protein sequence ID" value="SEL97490.1"/>
    <property type="molecule type" value="Genomic_DNA"/>
</dbReference>
<dbReference type="GO" id="GO:0004674">
    <property type="term" value="F:protein serine/threonine kinase activity"/>
    <property type="evidence" value="ECO:0007669"/>
    <property type="project" value="UniProtKB-KW"/>
</dbReference>
<keyword evidence="3" id="KW-0808">Transferase</keyword>
<protein>
    <recommendedName>
        <fullName evidence="1">non-specific serine/threonine protein kinase</fullName>
        <ecNumber evidence="1">2.7.11.1</ecNumber>
    </recommendedName>
</protein>
<organism evidence="10 11">
    <name type="scientific">Nonomuraea pusilla</name>
    <dbReference type="NCBI Taxonomy" id="46177"/>
    <lineage>
        <taxon>Bacteria</taxon>
        <taxon>Bacillati</taxon>
        <taxon>Actinomycetota</taxon>
        <taxon>Actinomycetes</taxon>
        <taxon>Streptosporangiales</taxon>
        <taxon>Streptosporangiaceae</taxon>
        <taxon>Nonomuraea</taxon>
    </lineage>
</organism>
<evidence type="ECO:0000256" key="4">
    <source>
        <dbReference type="ARBA" id="ARBA00022741"/>
    </source>
</evidence>
<dbReference type="EC" id="2.7.11.1" evidence="1"/>
<feature type="compositionally biased region" description="Basic and acidic residues" evidence="8">
    <location>
        <begin position="575"/>
        <end position="585"/>
    </location>
</feature>
<dbReference type="InterPro" id="IPR008271">
    <property type="entry name" value="Ser/Thr_kinase_AS"/>
</dbReference>
<dbReference type="CDD" id="cd14014">
    <property type="entry name" value="STKc_PknB_like"/>
    <property type="match status" value="1"/>
</dbReference>
<evidence type="ECO:0000256" key="7">
    <source>
        <dbReference type="PROSITE-ProRule" id="PRU10141"/>
    </source>
</evidence>
<accession>A0A1H7UKC0</accession>
<dbReference type="PANTHER" id="PTHR43289">
    <property type="entry name" value="MITOGEN-ACTIVATED PROTEIN KINASE KINASE KINASE 20-RELATED"/>
    <property type="match status" value="1"/>
</dbReference>
<dbReference type="PROSITE" id="PS00108">
    <property type="entry name" value="PROTEIN_KINASE_ST"/>
    <property type="match status" value="1"/>
</dbReference>
<evidence type="ECO:0000256" key="6">
    <source>
        <dbReference type="ARBA" id="ARBA00022840"/>
    </source>
</evidence>
<keyword evidence="5 10" id="KW-0418">Kinase</keyword>
<dbReference type="InterPro" id="IPR000719">
    <property type="entry name" value="Prot_kinase_dom"/>
</dbReference>
<dbReference type="GO" id="GO:0005524">
    <property type="term" value="F:ATP binding"/>
    <property type="evidence" value="ECO:0007669"/>
    <property type="project" value="UniProtKB-UniRule"/>
</dbReference>
<keyword evidence="2 10" id="KW-0723">Serine/threonine-protein kinase</keyword>
<evidence type="ECO:0000259" key="9">
    <source>
        <dbReference type="PROSITE" id="PS50011"/>
    </source>
</evidence>
<dbReference type="Pfam" id="PF00069">
    <property type="entry name" value="Pkinase"/>
    <property type="match status" value="1"/>
</dbReference>
<dbReference type="InterPro" id="IPR011009">
    <property type="entry name" value="Kinase-like_dom_sf"/>
</dbReference>
<dbReference type="SMART" id="SM00220">
    <property type="entry name" value="S_TKc"/>
    <property type="match status" value="1"/>
</dbReference>
<feature type="region of interest" description="Disordered" evidence="8">
    <location>
        <begin position="406"/>
        <end position="465"/>
    </location>
</feature>
<sequence length="665" mass="69618">MRAGRLIAGRYRLQEQVGRGGNGMVWRALDEELGRVVAVKRALPGDDARAALLRREARILARTNHPNVVTLYDLVADGGEWWLAMEYVPARSLAAYGRLPPEQAAAVGAQIARALRAVHAAGVLHRDVKPGNVLLTEEGNVKLGDFGVSRSPDSGGTLTGGGVVIGTPAFVAPEVARGQGCTAASDVFSLGATLYTAIEGESPYGPSHRPVVLLYRASKGQIGVPSRAGRLAPVLAALMHPDPAARPTAAQAERMLLEAVHAELRPFPEPPADPLRWRRLAMVAVGVAAAVAATTWVVARVHRHPPPAGFPAAVGDPRTADPCALAGPGPLSRFGRAGLEPRLGGFNRCDVIVRTGGAEVDVRVELLAPRASPHRASPGGTLSVIRPPADGATACARTLLLTDGHRVRITASTPGDTEGHETGQNGERTGDRRAERGGERRTAGDGTGDGRQEAEPGGDRSGHRSAERDFELCAMADAAVDAAVGALAQGELQRRAPEPGSLAQADACALLRAADLARFPGADTLHPERGFAGWQCRWPSVTRRASLLVRFDREERLTAAHGRRTPLAVPGAGREPGRTAGREPGRTAGRVGARVAYVRGEGDACLARVPHRRTLDGDGRPVVELLTVAVSGEVGGLDPSGRRCLLATALAAPAAARLPDPTPRP</sequence>
<evidence type="ECO:0000256" key="3">
    <source>
        <dbReference type="ARBA" id="ARBA00022679"/>
    </source>
</evidence>
<feature type="compositionally biased region" description="Basic and acidic residues" evidence="8">
    <location>
        <begin position="428"/>
        <end position="465"/>
    </location>
</feature>